<name>A0A1X7UUX7_AMPQE</name>
<dbReference type="InterPro" id="IPR001245">
    <property type="entry name" value="Ser-Thr/Tyr_kinase_cat_dom"/>
</dbReference>
<dbReference type="OrthoDB" id="4062651at2759"/>
<feature type="domain" description="Protein kinase" evidence="10">
    <location>
        <begin position="346"/>
        <end position="638"/>
    </location>
</feature>
<evidence type="ECO:0000256" key="8">
    <source>
        <dbReference type="SAM" id="MobiDB-lite"/>
    </source>
</evidence>
<dbReference type="CDD" id="cd00192">
    <property type="entry name" value="PTKc"/>
    <property type="match status" value="1"/>
</dbReference>
<keyword evidence="5" id="KW-0067">ATP-binding</keyword>
<sequence>NQSLCSIGCSSAYATVNGQGEEVQRPHSPPPNSVFSLEKFSSPYLHLPGTYSLSFNMGEGLLGNASTDVSVTSYILEGAADGINAYYWIMSLDDTLSIDYSQLCKNLSIRFIPVNRHGPSNSFSQPTTLENINELWVYLRHDDVNKLFVQRTLSHRKNQLHYITDYDLISPITNGRFVVEVRATGSQYVTRPSLQYFDARGLPPTVPRNVKVSKLTIKSNGKLNIIMDWFKAEELYGTDGYYKVHIGLSERVGPDDTATNDTVFLLDASTVSQRSSTTSTFRSYDWLIPVSGVVAIVLILVLAIGIASVLLLVACVQTKRLGKRTHSSKSALTASAAWSEFDSKAVENGALIGIGTFGPVHKVSVPVGGKGKKGKETKEVAVISLKSSATKRDTDDFYDYLELLKIISNFKDSSSLPVLQLVGFNTTETPHYIMTELSTHGDLLTYLIDIRQNMEGGSIHDDIPASTTTGVLPYRADRLNPSDVLSFAKQIASAMDALSDTGIVHKDLSCRNIYLDSGLNLKVAFFGIVPASRGLKRDSVYPLDLPLRWMALESILDNNNFTTASDVWAFGVTIWEIVTLGGFPYKGIPDNSILSYLMNGERLRCPANCSTELYSIIESCWFPDPNSRPTFELLHETILNQLTQGDCQRLLRLNPRDFQPSPSTDSALGSSPFPESTDTSCHDIQVDEEDSILPPPPEFTSAVNLMFRKDSLDPPVAITLESVGSGRGKRMPLATDLDAPRVCVGSKVYEVIDENETNGATEV</sequence>
<comment type="subcellular location">
    <subcellularLocation>
        <location evidence="1">Endomembrane system</location>
    </subcellularLocation>
</comment>
<dbReference type="EnsemblMetazoa" id="Aqu2.1.31471_001">
    <property type="protein sequence ID" value="Aqu2.1.31471_001"/>
    <property type="gene ID" value="Aqu2.1.31471"/>
</dbReference>
<dbReference type="GO" id="GO:0050793">
    <property type="term" value="P:regulation of developmental process"/>
    <property type="evidence" value="ECO:0007669"/>
    <property type="project" value="UniProtKB-ARBA"/>
</dbReference>
<dbReference type="GO" id="GO:0007169">
    <property type="term" value="P:cell surface receptor protein tyrosine kinase signaling pathway"/>
    <property type="evidence" value="ECO:0007669"/>
    <property type="project" value="TreeGrafter"/>
</dbReference>
<keyword evidence="2" id="KW-0808">Transferase</keyword>
<dbReference type="GO" id="GO:0004714">
    <property type="term" value="F:transmembrane receptor protein tyrosine kinase activity"/>
    <property type="evidence" value="ECO:0007669"/>
    <property type="project" value="TreeGrafter"/>
</dbReference>
<dbReference type="InterPro" id="IPR050122">
    <property type="entry name" value="RTK"/>
</dbReference>
<dbReference type="InterPro" id="IPR000719">
    <property type="entry name" value="Prot_kinase_dom"/>
</dbReference>
<evidence type="ECO:0000259" key="10">
    <source>
        <dbReference type="PROSITE" id="PS50011"/>
    </source>
</evidence>
<keyword evidence="9" id="KW-0812">Transmembrane</keyword>
<dbReference type="PRINTS" id="PR00109">
    <property type="entry name" value="TYRKINASE"/>
</dbReference>
<dbReference type="InterPro" id="IPR011009">
    <property type="entry name" value="Kinase-like_dom_sf"/>
</dbReference>
<evidence type="ECO:0000256" key="6">
    <source>
        <dbReference type="ARBA" id="ARBA00023136"/>
    </source>
</evidence>
<dbReference type="GO" id="GO:0005886">
    <property type="term" value="C:plasma membrane"/>
    <property type="evidence" value="ECO:0007669"/>
    <property type="project" value="TreeGrafter"/>
</dbReference>
<keyword evidence="4" id="KW-0418">Kinase</keyword>
<dbReference type="PANTHER" id="PTHR24416">
    <property type="entry name" value="TYROSINE-PROTEIN KINASE RECEPTOR"/>
    <property type="match status" value="1"/>
</dbReference>
<organism evidence="11">
    <name type="scientific">Amphimedon queenslandica</name>
    <name type="common">Sponge</name>
    <dbReference type="NCBI Taxonomy" id="400682"/>
    <lineage>
        <taxon>Eukaryota</taxon>
        <taxon>Metazoa</taxon>
        <taxon>Porifera</taxon>
        <taxon>Demospongiae</taxon>
        <taxon>Heteroscleromorpha</taxon>
        <taxon>Haplosclerida</taxon>
        <taxon>Niphatidae</taxon>
        <taxon>Amphimedon</taxon>
    </lineage>
</organism>
<evidence type="ECO:0000256" key="5">
    <source>
        <dbReference type="ARBA" id="ARBA00022840"/>
    </source>
</evidence>
<evidence type="ECO:0000256" key="1">
    <source>
        <dbReference type="ARBA" id="ARBA00004308"/>
    </source>
</evidence>
<dbReference type="PROSITE" id="PS00109">
    <property type="entry name" value="PROTEIN_KINASE_TYR"/>
    <property type="match status" value="1"/>
</dbReference>
<feature type="transmembrane region" description="Helical" evidence="9">
    <location>
        <begin position="286"/>
        <end position="314"/>
    </location>
</feature>
<dbReference type="Gene3D" id="1.10.510.10">
    <property type="entry name" value="Transferase(Phosphotransferase) domain 1"/>
    <property type="match status" value="1"/>
</dbReference>
<dbReference type="GO" id="GO:0005524">
    <property type="term" value="F:ATP binding"/>
    <property type="evidence" value="ECO:0007669"/>
    <property type="project" value="UniProtKB-KW"/>
</dbReference>
<keyword evidence="6 9" id="KW-0472">Membrane</keyword>
<dbReference type="FunFam" id="1.10.510.10:FF:001512">
    <property type="entry name" value="Receptor tyrosine-protein kinase erbB-2"/>
    <property type="match status" value="1"/>
</dbReference>
<evidence type="ECO:0000256" key="9">
    <source>
        <dbReference type="SAM" id="Phobius"/>
    </source>
</evidence>
<evidence type="ECO:0000256" key="2">
    <source>
        <dbReference type="ARBA" id="ARBA00022679"/>
    </source>
</evidence>
<dbReference type="eggNOG" id="KOG0200">
    <property type="taxonomic scope" value="Eukaryota"/>
</dbReference>
<dbReference type="Pfam" id="PF07714">
    <property type="entry name" value="PK_Tyr_Ser-Thr"/>
    <property type="match status" value="1"/>
</dbReference>
<dbReference type="GO" id="GO:0048468">
    <property type="term" value="P:cell development"/>
    <property type="evidence" value="ECO:0007669"/>
    <property type="project" value="UniProtKB-ARBA"/>
</dbReference>
<dbReference type="GO" id="GO:0043235">
    <property type="term" value="C:receptor complex"/>
    <property type="evidence" value="ECO:0007669"/>
    <property type="project" value="TreeGrafter"/>
</dbReference>
<feature type="region of interest" description="Disordered" evidence="8">
    <location>
        <begin position="654"/>
        <end position="681"/>
    </location>
</feature>
<dbReference type="InterPro" id="IPR008266">
    <property type="entry name" value="Tyr_kinase_AS"/>
</dbReference>
<reference evidence="11" key="1">
    <citation type="submission" date="2017-05" db="UniProtKB">
        <authorList>
            <consortium name="EnsemblMetazoa"/>
        </authorList>
    </citation>
    <scope>IDENTIFICATION</scope>
</reference>
<accession>A0A1X7UUX7</accession>
<dbReference type="PANTHER" id="PTHR24416:SF617">
    <property type="entry name" value="RET ONCOGENE, ISOFORM A"/>
    <property type="match status" value="1"/>
</dbReference>
<dbReference type="GO" id="GO:0012505">
    <property type="term" value="C:endomembrane system"/>
    <property type="evidence" value="ECO:0007669"/>
    <property type="project" value="UniProtKB-SubCell"/>
</dbReference>
<dbReference type="Gene3D" id="3.30.200.20">
    <property type="entry name" value="Phosphorylase Kinase, domain 1"/>
    <property type="match status" value="1"/>
</dbReference>
<proteinExistence type="predicted"/>
<keyword evidence="3" id="KW-0547">Nucleotide-binding</keyword>
<dbReference type="SUPFAM" id="SSF56112">
    <property type="entry name" value="Protein kinase-like (PK-like)"/>
    <property type="match status" value="1"/>
</dbReference>
<dbReference type="AlphaFoldDB" id="A0A1X7UUX7"/>
<dbReference type="InParanoid" id="A0A1X7UUX7"/>
<protein>
    <recommendedName>
        <fullName evidence="10">Protein kinase domain-containing protein</fullName>
    </recommendedName>
</protein>
<evidence type="ECO:0000313" key="11">
    <source>
        <dbReference type="EnsemblMetazoa" id="Aqu2.1.31471_001"/>
    </source>
</evidence>
<dbReference type="PROSITE" id="PS50011">
    <property type="entry name" value="PROTEIN_KINASE_DOM"/>
    <property type="match status" value="1"/>
</dbReference>
<evidence type="ECO:0000256" key="4">
    <source>
        <dbReference type="ARBA" id="ARBA00022777"/>
    </source>
</evidence>
<keyword evidence="7" id="KW-0829">Tyrosine-protein kinase</keyword>
<feature type="compositionally biased region" description="Polar residues" evidence="8">
    <location>
        <begin position="660"/>
        <end position="679"/>
    </location>
</feature>
<keyword evidence="9" id="KW-1133">Transmembrane helix</keyword>
<evidence type="ECO:0000256" key="7">
    <source>
        <dbReference type="ARBA" id="ARBA00023137"/>
    </source>
</evidence>
<evidence type="ECO:0000256" key="3">
    <source>
        <dbReference type="ARBA" id="ARBA00022741"/>
    </source>
</evidence>